<dbReference type="InterPro" id="IPR002347">
    <property type="entry name" value="SDR_fam"/>
</dbReference>
<gene>
    <name evidence="3" type="ORF">BO82DRAFT_327497</name>
</gene>
<reference evidence="3 4" key="1">
    <citation type="submission" date="2016-12" db="EMBL/GenBank/DDBJ databases">
        <title>The genomes of Aspergillus section Nigri reveals drivers in fungal speciation.</title>
        <authorList>
            <consortium name="DOE Joint Genome Institute"/>
            <person name="Vesth T.C."/>
            <person name="Nybo J."/>
            <person name="Theobald S."/>
            <person name="Brandl J."/>
            <person name="Frisvad J.C."/>
            <person name="Nielsen K.F."/>
            <person name="Lyhne E.K."/>
            <person name="Kogle M.E."/>
            <person name="Kuo A."/>
            <person name="Riley R."/>
            <person name="Clum A."/>
            <person name="Nolan M."/>
            <person name="Lipzen A."/>
            <person name="Salamov A."/>
            <person name="Henrissat B."/>
            <person name="Wiebenga A."/>
            <person name="De Vries R.P."/>
            <person name="Grigoriev I.V."/>
            <person name="Mortensen U.H."/>
            <person name="Andersen M.R."/>
            <person name="Baker S.E."/>
        </authorList>
    </citation>
    <scope>NUCLEOTIDE SEQUENCE [LARGE SCALE GENOMIC DNA]</scope>
    <source>
        <strain evidence="3 4">CBS 121591</strain>
    </source>
</reference>
<dbReference type="RefSeq" id="XP_025495923.1">
    <property type="nucleotide sequence ID" value="XM_025632969.1"/>
</dbReference>
<dbReference type="PANTHER" id="PTHR42760:SF124">
    <property type="entry name" value="SHORT-CHAIN DEHYDROGENASE_REDUCTASE"/>
    <property type="match status" value="1"/>
</dbReference>
<dbReference type="GeneID" id="37135710"/>
<dbReference type="GO" id="GO:0044550">
    <property type="term" value="P:secondary metabolite biosynthetic process"/>
    <property type="evidence" value="ECO:0007669"/>
    <property type="project" value="UniProtKB-ARBA"/>
</dbReference>
<evidence type="ECO:0000313" key="3">
    <source>
        <dbReference type="EMBL" id="PYH85723.1"/>
    </source>
</evidence>
<dbReference type="InterPro" id="IPR036291">
    <property type="entry name" value="NAD(P)-bd_dom_sf"/>
</dbReference>
<dbReference type="AlphaFoldDB" id="A0A319D3X6"/>
<dbReference type="Pfam" id="PF13561">
    <property type="entry name" value="adh_short_C2"/>
    <property type="match status" value="1"/>
</dbReference>
<dbReference type="EMBL" id="KZ821679">
    <property type="protein sequence ID" value="PYH85723.1"/>
    <property type="molecule type" value="Genomic_DNA"/>
</dbReference>
<dbReference type="Proteomes" id="UP000248340">
    <property type="component" value="Unassembled WGS sequence"/>
</dbReference>
<dbReference type="CDD" id="cd05233">
    <property type="entry name" value="SDR_c"/>
    <property type="match status" value="1"/>
</dbReference>
<sequence>MTTTARLANKIAIVTGASSGLGRAISIRYAREGAKLVCADLTPTARAQVPSETEIATHDLIVQGGGEALFVKTNVGDAGDMERLVQRAVEVFGRLDILVNNAGIAIEARTPAVCHLTEEEVWDATMRVNSKSVFLGCKYATAQMLKQEPHQPSGDRGWIINMSSIMGIVAGLENVISYCASKGAVSNLTRQVALDYAPHRIHVNALGPGYTQTAIFQETTSYMTPLKELQQRHPLKGPGMPDDMARMAVVLASEDAGWVTGILLPVDGGYTAR</sequence>
<comment type="similarity">
    <text evidence="1">Belongs to the short-chain dehydrogenases/reductases (SDR) family.</text>
</comment>
<proteinExistence type="inferred from homology"/>
<keyword evidence="4" id="KW-1185">Reference proteome</keyword>
<dbReference type="VEuPathDB" id="FungiDB:BO82DRAFT_327497"/>
<dbReference type="OrthoDB" id="47007at2759"/>
<dbReference type="FunFam" id="3.40.50.720:FF:000620">
    <property type="entry name" value="3-oxoacyl-(Acyl carrier protein) reductase"/>
    <property type="match status" value="1"/>
</dbReference>
<dbReference type="PRINTS" id="PR00081">
    <property type="entry name" value="GDHRDH"/>
</dbReference>
<dbReference type="InterPro" id="IPR020904">
    <property type="entry name" value="Sc_DH/Rdtase_CS"/>
</dbReference>
<dbReference type="PRINTS" id="PR00080">
    <property type="entry name" value="SDRFAMILY"/>
</dbReference>
<dbReference type="PANTHER" id="PTHR42760">
    <property type="entry name" value="SHORT-CHAIN DEHYDROGENASES/REDUCTASES FAMILY MEMBER"/>
    <property type="match status" value="1"/>
</dbReference>
<evidence type="ECO:0000256" key="1">
    <source>
        <dbReference type="ARBA" id="ARBA00006484"/>
    </source>
</evidence>
<protein>
    <submittedName>
        <fullName evidence="3">NAD(P)-binding protein</fullName>
    </submittedName>
</protein>
<dbReference type="GO" id="GO:0016616">
    <property type="term" value="F:oxidoreductase activity, acting on the CH-OH group of donors, NAD or NADP as acceptor"/>
    <property type="evidence" value="ECO:0007669"/>
    <property type="project" value="TreeGrafter"/>
</dbReference>
<organism evidence="3 4">
    <name type="scientific">Aspergillus uvarum CBS 121591</name>
    <dbReference type="NCBI Taxonomy" id="1448315"/>
    <lineage>
        <taxon>Eukaryota</taxon>
        <taxon>Fungi</taxon>
        <taxon>Dikarya</taxon>
        <taxon>Ascomycota</taxon>
        <taxon>Pezizomycotina</taxon>
        <taxon>Eurotiomycetes</taxon>
        <taxon>Eurotiomycetidae</taxon>
        <taxon>Eurotiales</taxon>
        <taxon>Aspergillaceae</taxon>
        <taxon>Aspergillus</taxon>
        <taxon>Aspergillus subgen. Circumdati</taxon>
    </lineage>
</organism>
<accession>A0A319D3X6</accession>
<name>A0A319D3X6_9EURO</name>
<dbReference type="STRING" id="1448315.A0A319D3X6"/>
<evidence type="ECO:0000256" key="2">
    <source>
        <dbReference type="ARBA" id="ARBA00022857"/>
    </source>
</evidence>
<keyword evidence="2" id="KW-0521">NADP</keyword>
<dbReference type="SUPFAM" id="SSF51735">
    <property type="entry name" value="NAD(P)-binding Rossmann-fold domains"/>
    <property type="match status" value="1"/>
</dbReference>
<evidence type="ECO:0000313" key="4">
    <source>
        <dbReference type="Proteomes" id="UP000248340"/>
    </source>
</evidence>
<dbReference type="PROSITE" id="PS00061">
    <property type="entry name" value="ADH_SHORT"/>
    <property type="match status" value="1"/>
</dbReference>
<dbReference type="Gene3D" id="3.40.50.720">
    <property type="entry name" value="NAD(P)-binding Rossmann-like Domain"/>
    <property type="match status" value="1"/>
</dbReference>